<proteinExistence type="inferred from homology"/>
<keyword evidence="7" id="KW-0175">Coiled coil</keyword>
<sequence>MTSRKSTRGVPVASGSGSGSGSGGAHPSSSAASSSRPAAAASSDAPSTDPHLHLLTEHLGFNPRTFIDALVYVANENMYILGGGLEDYVKQHLAAREGGGLESEQGVHSILTLLENALDHTFDTLELYCLRYVFGLTHAQARLITLPHHRGLDLRAPDARAEAAREREKERERVRRKARKSRAREEETDMLDESAMKESERLDAKERSLRRRVNAARALKHTLSLASTAAQRRLSRAETLSSTFSSLLHRDSDASGSSTAKLPLVPSSLAVSSRALHLSSSELLSALEDLRAEDALGAPLAKPQNGKAWTGGRDRFVAWEANKLVREHKMGEGGKEAKEKRGAEEKGGARKKRA</sequence>
<keyword evidence="6" id="KW-0995">Kinetochore</keyword>
<dbReference type="AlphaFoldDB" id="A0A316ZDA6"/>
<evidence type="ECO:0000256" key="10">
    <source>
        <dbReference type="SAM" id="MobiDB-lite"/>
    </source>
</evidence>
<gene>
    <name evidence="11" type="ORF">FA09DRAFT_329372</name>
</gene>
<dbReference type="Proteomes" id="UP000245946">
    <property type="component" value="Unassembled WGS sequence"/>
</dbReference>
<evidence type="ECO:0000313" key="11">
    <source>
        <dbReference type="EMBL" id="PWN98892.1"/>
    </source>
</evidence>
<evidence type="ECO:0000256" key="9">
    <source>
        <dbReference type="ARBA" id="ARBA00023328"/>
    </source>
</evidence>
<feature type="compositionally biased region" description="Basic and acidic residues" evidence="10">
    <location>
        <begin position="327"/>
        <end position="348"/>
    </location>
</feature>
<dbReference type="GO" id="GO:0051301">
    <property type="term" value="P:cell division"/>
    <property type="evidence" value="ECO:0007669"/>
    <property type="project" value="UniProtKB-KW"/>
</dbReference>
<feature type="compositionally biased region" description="Basic and acidic residues" evidence="10">
    <location>
        <begin position="163"/>
        <end position="173"/>
    </location>
</feature>
<dbReference type="InterPro" id="IPR008685">
    <property type="entry name" value="Centromere_Mis12"/>
</dbReference>
<feature type="compositionally biased region" description="Low complexity" evidence="10">
    <location>
        <begin position="25"/>
        <end position="47"/>
    </location>
</feature>
<evidence type="ECO:0000256" key="1">
    <source>
        <dbReference type="ARBA" id="ARBA00004629"/>
    </source>
</evidence>
<feature type="region of interest" description="Disordered" evidence="10">
    <location>
        <begin position="327"/>
        <end position="354"/>
    </location>
</feature>
<dbReference type="GO" id="GO:0005634">
    <property type="term" value="C:nucleus"/>
    <property type="evidence" value="ECO:0007669"/>
    <property type="project" value="InterPro"/>
</dbReference>
<keyword evidence="12" id="KW-1185">Reference proteome</keyword>
<feature type="compositionally biased region" description="Basic and acidic residues" evidence="10">
    <location>
        <begin position="194"/>
        <end position="206"/>
    </location>
</feature>
<comment type="similarity">
    <text evidence="2">Belongs to the mis12 family.</text>
</comment>
<dbReference type="EMBL" id="KZ819290">
    <property type="protein sequence ID" value="PWN98892.1"/>
    <property type="molecule type" value="Genomic_DNA"/>
</dbReference>
<keyword evidence="3" id="KW-0158">Chromosome</keyword>
<reference evidence="11 12" key="1">
    <citation type="journal article" date="2018" name="Mol. Biol. Evol.">
        <title>Broad Genomic Sampling Reveals a Smut Pathogenic Ancestry of the Fungal Clade Ustilaginomycotina.</title>
        <authorList>
            <person name="Kijpornyongpan T."/>
            <person name="Mondo S.J."/>
            <person name="Barry K."/>
            <person name="Sandor L."/>
            <person name="Lee J."/>
            <person name="Lipzen A."/>
            <person name="Pangilinan J."/>
            <person name="LaButti K."/>
            <person name="Hainaut M."/>
            <person name="Henrissat B."/>
            <person name="Grigoriev I.V."/>
            <person name="Spatafora J.W."/>
            <person name="Aime M.C."/>
        </authorList>
    </citation>
    <scope>NUCLEOTIDE SEQUENCE [LARGE SCALE GENOMIC DNA]</scope>
    <source>
        <strain evidence="11 12">MCA 4186</strain>
    </source>
</reference>
<evidence type="ECO:0000313" key="12">
    <source>
        <dbReference type="Proteomes" id="UP000245946"/>
    </source>
</evidence>
<comment type="subcellular location">
    <subcellularLocation>
        <location evidence="1">Chromosome</location>
        <location evidence="1">Centromere</location>
        <location evidence="1">Kinetochore</location>
    </subcellularLocation>
</comment>
<dbReference type="PANTHER" id="PTHR14527:SF2">
    <property type="entry name" value="PROTEIN MIS12 HOMOLOG"/>
    <property type="match status" value="1"/>
</dbReference>
<name>A0A316ZDA6_9BASI</name>
<evidence type="ECO:0000256" key="4">
    <source>
        <dbReference type="ARBA" id="ARBA00022618"/>
    </source>
</evidence>
<feature type="region of interest" description="Disordered" evidence="10">
    <location>
        <begin position="163"/>
        <end position="206"/>
    </location>
</feature>
<dbReference type="RefSeq" id="XP_025599171.1">
    <property type="nucleotide sequence ID" value="XM_025742153.1"/>
</dbReference>
<keyword evidence="5" id="KW-0498">Mitosis</keyword>
<organism evidence="11 12">
    <name type="scientific">Tilletiopsis washingtonensis</name>
    <dbReference type="NCBI Taxonomy" id="58919"/>
    <lineage>
        <taxon>Eukaryota</taxon>
        <taxon>Fungi</taxon>
        <taxon>Dikarya</taxon>
        <taxon>Basidiomycota</taxon>
        <taxon>Ustilaginomycotina</taxon>
        <taxon>Exobasidiomycetes</taxon>
        <taxon>Entylomatales</taxon>
        <taxon>Entylomatales incertae sedis</taxon>
        <taxon>Tilletiopsis</taxon>
    </lineage>
</organism>
<evidence type="ECO:0000256" key="5">
    <source>
        <dbReference type="ARBA" id="ARBA00022776"/>
    </source>
</evidence>
<evidence type="ECO:0000256" key="2">
    <source>
        <dbReference type="ARBA" id="ARBA00008643"/>
    </source>
</evidence>
<dbReference type="Pfam" id="PF05859">
    <property type="entry name" value="Mis12"/>
    <property type="match status" value="2"/>
</dbReference>
<dbReference type="GO" id="GO:0051382">
    <property type="term" value="P:kinetochore assembly"/>
    <property type="evidence" value="ECO:0007669"/>
    <property type="project" value="TreeGrafter"/>
</dbReference>
<dbReference type="PANTHER" id="PTHR14527">
    <property type="entry name" value="PROTEIN MIS12 HOMOLOG"/>
    <property type="match status" value="1"/>
</dbReference>
<protein>
    <recommendedName>
        <fullName evidence="13">Mis12-domain-containing protein</fullName>
    </recommendedName>
</protein>
<evidence type="ECO:0000256" key="3">
    <source>
        <dbReference type="ARBA" id="ARBA00022454"/>
    </source>
</evidence>
<feature type="region of interest" description="Disordered" evidence="10">
    <location>
        <begin position="1"/>
        <end position="49"/>
    </location>
</feature>
<accession>A0A316ZDA6</accession>
<keyword evidence="4" id="KW-0132">Cell division</keyword>
<dbReference type="OrthoDB" id="1884855at2759"/>
<evidence type="ECO:0000256" key="8">
    <source>
        <dbReference type="ARBA" id="ARBA00023306"/>
    </source>
</evidence>
<keyword evidence="8" id="KW-0131">Cell cycle</keyword>
<dbReference type="GO" id="GO:0000070">
    <property type="term" value="P:mitotic sister chromatid segregation"/>
    <property type="evidence" value="ECO:0007669"/>
    <property type="project" value="TreeGrafter"/>
</dbReference>
<evidence type="ECO:0000256" key="7">
    <source>
        <dbReference type="ARBA" id="ARBA00023054"/>
    </source>
</evidence>
<keyword evidence="9" id="KW-0137">Centromere</keyword>
<evidence type="ECO:0000256" key="6">
    <source>
        <dbReference type="ARBA" id="ARBA00022838"/>
    </source>
</evidence>
<evidence type="ECO:0008006" key="13">
    <source>
        <dbReference type="Google" id="ProtNLM"/>
    </source>
</evidence>
<dbReference type="GeneID" id="37269697"/>
<dbReference type="GO" id="GO:0000444">
    <property type="term" value="C:MIS12/MIND type complex"/>
    <property type="evidence" value="ECO:0007669"/>
    <property type="project" value="TreeGrafter"/>
</dbReference>